<accession>A0A0A5HTY9</accession>
<dbReference type="Proteomes" id="UP000030451">
    <property type="component" value="Unassembled WGS sequence"/>
</dbReference>
<evidence type="ECO:0000313" key="1">
    <source>
        <dbReference type="EMBL" id="KGY08987.1"/>
    </source>
</evidence>
<name>A0A0A5HTY9_PHOS4</name>
<sequence length="101" mass="11225">MIALPTSLTVSNARANSLVLLLSSGCFIGDKLLLWCRCENQKSVFFANSKPLKTRVFYMFLFLPTRILKTGLGLAVVRLVFAFQTKGFVLCFNILVCQSGL</sequence>
<reference evidence="1 2" key="1">
    <citation type="submission" date="2014-10" db="EMBL/GenBank/DDBJ databases">
        <title>Genome sequencing of Vibrio sinaloensis T08.</title>
        <authorList>
            <person name="Chan K.-G."/>
            <person name="Mohamad N.I."/>
        </authorList>
    </citation>
    <scope>NUCLEOTIDE SEQUENCE [LARGE SCALE GENOMIC DNA]</scope>
    <source>
        <strain evidence="1 2">T08</strain>
    </source>
</reference>
<dbReference type="EMBL" id="JRWP01000012">
    <property type="protein sequence ID" value="KGY08987.1"/>
    <property type="molecule type" value="Genomic_DNA"/>
</dbReference>
<protein>
    <submittedName>
        <fullName evidence="1">Uncharacterized protein</fullName>
    </submittedName>
</protein>
<gene>
    <name evidence="1" type="ORF">NM06_09160</name>
</gene>
<organism evidence="1 2">
    <name type="scientific">Photobacterium sp. (strain ATCC 43367)</name>
    <dbReference type="NCBI Taxonomy" id="379097"/>
    <lineage>
        <taxon>Bacteria</taxon>
        <taxon>Pseudomonadati</taxon>
        <taxon>Pseudomonadota</taxon>
        <taxon>Gammaproteobacteria</taxon>
        <taxon>Vibrionales</taxon>
        <taxon>Vibrionaceae</taxon>
        <taxon>Vibrio</taxon>
        <taxon>Vibrio oreintalis group</taxon>
    </lineage>
</organism>
<proteinExistence type="predicted"/>
<evidence type="ECO:0000313" key="2">
    <source>
        <dbReference type="Proteomes" id="UP000030451"/>
    </source>
</evidence>
<dbReference type="AlphaFoldDB" id="A0A0A5HTY9"/>
<comment type="caution">
    <text evidence="1">The sequence shown here is derived from an EMBL/GenBank/DDBJ whole genome shotgun (WGS) entry which is preliminary data.</text>
</comment>